<evidence type="ECO:0000313" key="2">
    <source>
        <dbReference type="Proteomes" id="UP000215335"/>
    </source>
</evidence>
<gene>
    <name evidence="1" type="ORF">TSAR_008113</name>
</gene>
<dbReference type="EMBL" id="NNAY01002154">
    <property type="protein sequence ID" value="OXU21927.1"/>
    <property type="molecule type" value="Genomic_DNA"/>
</dbReference>
<protein>
    <submittedName>
        <fullName evidence="1">Uncharacterized protein</fullName>
    </submittedName>
</protein>
<evidence type="ECO:0000313" key="1">
    <source>
        <dbReference type="EMBL" id="OXU21927.1"/>
    </source>
</evidence>
<dbReference type="AlphaFoldDB" id="A0A232EUD6"/>
<accession>A0A232EUD6</accession>
<comment type="caution">
    <text evidence="1">The sequence shown here is derived from an EMBL/GenBank/DDBJ whole genome shotgun (WGS) entry which is preliminary data.</text>
</comment>
<organism evidence="1 2">
    <name type="scientific">Trichomalopsis sarcophagae</name>
    <dbReference type="NCBI Taxonomy" id="543379"/>
    <lineage>
        <taxon>Eukaryota</taxon>
        <taxon>Metazoa</taxon>
        <taxon>Ecdysozoa</taxon>
        <taxon>Arthropoda</taxon>
        <taxon>Hexapoda</taxon>
        <taxon>Insecta</taxon>
        <taxon>Pterygota</taxon>
        <taxon>Neoptera</taxon>
        <taxon>Endopterygota</taxon>
        <taxon>Hymenoptera</taxon>
        <taxon>Apocrita</taxon>
        <taxon>Proctotrupomorpha</taxon>
        <taxon>Chalcidoidea</taxon>
        <taxon>Pteromalidae</taxon>
        <taxon>Pteromalinae</taxon>
        <taxon>Trichomalopsis</taxon>
    </lineage>
</organism>
<reference evidence="1 2" key="1">
    <citation type="journal article" date="2017" name="Curr. Biol.">
        <title>The Evolution of Venom by Co-option of Single-Copy Genes.</title>
        <authorList>
            <person name="Martinson E.O."/>
            <person name="Mrinalini"/>
            <person name="Kelkar Y.D."/>
            <person name="Chang C.H."/>
            <person name="Werren J.H."/>
        </authorList>
    </citation>
    <scope>NUCLEOTIDE SEQUENCE [LARGE SCALE GENOMIC DNA]</scope>
    <source>
        <strain evidence="1 2">Alberta</strain>
        <tissue evidence="1">Whole body</tissue>
    </source>
</reference>
<name>A0A232EUD6_9HYME</name>
<keyword evidence="2" id="KW-1185">Reference proteome</keyword>
<sequence>CYPTLYDQYKELCLEWQRTSRQNFIAGLTFKQLIELPTNLFLHIAKTCAFQNREAIQQIINKRVIWKEHEERLQEITYENGSCLGKFGAYMDPIQLLGISAEINHHND</sequence>
<dbReference type="Proteomes" id="UP000215335">
    <property type="component" value="Unassembled WGS sequence"/>
</dbReference>
<proteinExistence type="predicted"/>
<feature type="non-terminal residue" evidence="1">
    <location>
        <position position="1"/>
    </location>
</feature>